<dbReference type="Proteomes" id="UP001628179">
    <property type="component" value="Unassembled WGS sequence"/>
</dbReference>
<sequence>MEWAKEQYNKQYEIWVPWLEDIYLRYFTRDNKASYTTRQNLDKTKVTNIKQVDTLQDGVHSLVSGQLGQDGLAAPAGNLVSREGINRVERNGKDDKGGYAPDTAGQAVAGAGNAILGGVVAGGAQAAGAVKGGGEKVGGWLGFGGSKGKN</sequence>
<keyword evidence="2" id="KW-1185">Reference proteome</keyword>
<name>A0ABQ0GHZ6_9PEZI</name>
<gene>
    <name evidence="1" type="ORF">MFIFM68171_07600</name>
</gene>
<organism evidence="1 2">
    <name type="scientific">Madurella fahalii</name>
    <dbReference type="NCBI Taxonomy" id="1157608"/>
    <lineage>
        <taxon>Eukaryota</taxon>
        <taxon>Fungi</taxon>
        <taxon>Dikarya</taxon>
        <taxon>Ascomycota</taxon>
        <taxon>Pezizomycotina</taxon>
        <taxon>Sordariomycetes</taxon>
        <taxon>Sordariomycetidae</taxon>
        <taxon>Sordariales</taxon>
        <taxon>Sordariales incertae sedis</taxon>
        <taxon>Madurella</taxon>
    </lineage>
</organism>
<comment type="caution">
    <text evidence="1">The sequence shown here is derived from an EMBL/GenBank/DDBJ whole genome shotgun (WGS) entry which is preliminary data.</text>
</comment>
<evidence type="ECO:0000313" key="1">
    <source>
        <dbReference type="EMBL" id="GAB1317390.1"/>
    </source>
</evidence>
<reference evidence="1 2" key="1">
    <citation type="submission" date="2024-09" db="EMBL/GenBank/DDBJ databases">
        <title>Itraconazole resistance in Madurella fahalii resulting from another homologue of gene encoding cytochrome P450 14-alpha sterol demethylase (CYP51).</title>
        <authorList>
            <person name="Yoshioka I."/>
            <person name="Fahal A.H."/>
            <person name="Kaneko S."/>
            <person name="Yaguchi T."/>
        </authorList>
    </citation>
    <scope>NUCLEOTIDE SEQUENCE [LARGE SCALE GENOMIC DNA]</scope>
    <source>
        <strain evidence="1 2">IFM 68171</strain>
    </source>
</reference>
<protein>
    <submittedName>
        <fullName evidence="1">CsbD-like domain-containing protein</fullName>
    </submittedName>
</protein>
<dbReference type="RefSeq" id="XP_070919121.1">
    <property type="nucleotide sequence ID" value="XM_071063020.1"/>
</dbReference>
<dbReference type="EMBL" id="BAAFSV010000004">
    <property type="protein sequence ID" value="GAB1317390.1"/>
    <property type="molecule type" value="Genomic_DNA"/>
</dbReference>
<dbReference type="GeneID" id="98178343"/>
<proteinExistence type="predicted"/>
<accession>A0ABQ0GHZ6</accession>
<evidence type="ECO:0000313" key="2">
    <source>
        <dbReference type="Proteomes" id="UP001628179"/>
    </source>
</evidence>